<dbReference type="RefSeq" id="WP_368008652.1">
    <property type="nucleotide sequence ID" value="NZ_JAMXFF010000044.1"/>
</dbReference>
<reference evidence="1 2" key="1">
    <citation type="journal article" date="2022" name="Front. Microbiol.">
        <title>High genomic differentiation and limited gene flow indicate recent cryptic speciation within the genus Laspinema (cyanobacteria).</title>
        <authorList>
            <person name="Stanojkovic A."/>
            <person name="Skoupy S."/>
            <person name="Skaloud P."/>
            <person name="Dvorak P."/>
        </authorList>
    </citation>
    <scope>NUCLEOTIDE SEQUENCE [LARGE SCALE GENOMIC DNA]</scope>
    <source>
        <strain evidence="1 2">D2a</strain>
    </source>
</reference>
<dbReference type="Proteomes" id="UP001525890">
    <property type="component" value="Unassembled WGS sequence"/>
</dbReference>
<sequence>MGTTLARIEAYLDAWNWNYIVDRANSRIITAVRSEVINPLQIVIELKEQGRFCRIYVPRLLQFHRHPYRELLLSTLLSLSWETKMLRWEYDSLGGEVRAGIELLLEDAELESAQFYRCISSLVQLIQDALPRLNSVMETGVDPVQCQRGEQVLLMLQEKMPRGFLDELDQALATHHSRSKIKQSMG</sequence>
<keyword evidence="2" id="KW-1185">Reference proteome</keyword>
<evidence type="ECO:0000313" key="2">
    <source>
        <dbReference type="Proteomes" id="UP001525890"/>
    </source>
</evidence>
<evidence type="ECO:0000313" key="1">
    <source>
        <dbReference type="EMBL" id="MCT7969179.1"/>
    </source>
</evidence>
<accession>A0ABT2MWP2</accession>
<comment type="caution">
    <text evidence="1">The sequence shown here is derived from an EMBL/GenBank/DDBJ whole genome shotgun (WGS) entry which is preliminary data.</text>
</comment>
<dbReference type="EMBL" id="JAMXFF010000044">
    <property type="protein sequence ID" value="MCT7969179.1"/>
    <property type="molecule type" value="Genomic_DNA"/>
</dbReference>
<gene>
    <name evidence="1" type="ORF">NG799_22955</name>
</gene>
<proteinExistence type="predicted"/>
<organism evidence="1 2">
    <name type="scientific">Laspinema palackyanum D2a</name>
    <dbReference type="NCBI Taxonomy" id="2953684"/>
    <lineage>
        <taxon>Bacteria</taxon>
        <taxon>Bacillati</taxon>
        <taxon>Cyanobacteriota</taxon>
        <taxon>Cyanophyceae</taxon>
        <taxon>Oscillatoriophycideae</taxon>
        <taxon>Oscillatoriales</taxon>
        <taxon>Laspinemataceae</taxon>
        <taxon>Laspinema</taxon>
        <taxon>Laspinema palackyanum</taxon>
    </lineage>
</organism>
<protein>
    <submittedName>
        <fullName evidence="1">Uncharacterized protein</fullName>
    </submittedName>
</protein>
<name>A0ABT2MWP2_9CYAN</name>